<proteinExistence type="predicted"/>
<protein>
    <submittedName>
        <fullName evidence="1">Uncharacterized protein</fullName>
    </submittedName>
</protein>
<name>E1IHH0_9CHLR</name>
<comment type="caution">
    <text evidence="1">The sequence shown here is derived from an EMBL/GenBank/DDBJ whole genome shotgun (WGS) entry which is preliminary data.</text>
</comment>
<keyword evidence="2" id="KW-1185">Reference proteome</keyword>
<dbReference type="OrthoDB" id="161524at2"/>
<evidence type="ECO:0000313" key="2">
    <source>
        <dbReference type="Proteomes" id="UP000054010"/>
    </source>
</evidence>
<dbReference type="eggNOG" id="ENOG50314AM">
    <property type="taxonomic scope" value="Bacteria"/>
</dbReference>
<dbReference type="HOGENOM" id="CLU_2367758_0_0_0"/>
<evidence type="ECO:0000313" key="1">
    <source>
        <dbReference type="EMBL" id="EFO79333.1"/>
    </source>
</evidence>
<reference evidence="1 2" key="1">
    <citation type="journal article" date="2011" name="J. Bacteriol.">
        <title>Draft genome sequence of the anoxygenic filamentous phototrophic bacterium Oscillochloris trichoides subsp. DG-6.</title>
        <authorList>
            <person name="Kuznetsov B.B."/>
            <person name="Ivanovsky R.N."/>
            <person name="Keppen O.I."/>
            <person name="Sukhacheva M.V."/>
            <person name="Bumazhkin B.K."/>
            <person name="Patutina E.O."/>
            <person name="Beletsky A.V."/>
            <person name="Mardanov A.V."/>
            <person name="Baslerov R.V."/>
            <person name="Panteleeva A.N."/>
            <person name="Kolganova T.V."/>
            <person name="Ravin N.V."/>
            <person name="Skryabin K.G."/>
        </authorList>
    </citation>
    <scope>NUCLEOTIDE SEQUENCE [LARGE SCALE GENOMIC DNA]</scope>
    <source>
        <strain evidence="1 2">DG-6</strain>
    </source>
</reference>
<dbReference type="STRING" id="765420.OSCT_2771"/>
<accession>E1IHH0</accession>
<gene>
    <name evidence="1" type="ORF">OSCT_2771</name>
</gene>
<dbReference type="AlphaFoldDB" id="E1IHH0"/>
<dbReference type="Proteomes" id="UP000054010">
    <property type="component" value="Unassembled WGS sequence"/>
</dbReference>
<dbReference type="EMBL" id="ADVR01000116">
    <property type="protein sequence ID" value="EFO79333.1"/>
    <property type="molecule type" value="Genomic_DNA"/>
</dbReference>
<sequence>MIVPSLTTITIERRGYGRRYSDLPVDHLDIDGFVIDCSGAYTRPNHYDLRVGDIVRWRNGDQILEAIIAGVERSNDRVTVTLRNTTPLPDDFFFY</sequence>
<organism evidence="1 2">
    <name type="scientific">Oscillochloris trichoides DG-6</name>
    <dbReference type="NCBI Taxonomy" id="765420"/>
    <lineage>
        <taxon>Bacteria</taxon>
        <taxon>Bacillati</taxon>
        <taxon>Chloroflexota</taxon>
        <taxon>Chloroflexia</taxon>
        <taxon>Chloroflexales</taxon>
        <taxon>Chloroflexineae</taxon>
        <taxon>Oscillochloridaceae</taxon>
        <taxon>Oscillochloris</taxon>
    </lineage>
</organism>